<keyword evidence="3" id="KW-1185">Reference proteome</keyword>
<dbReference type="SUPFAM" id="SSF52540">
    <property type="entry name" value="P-loop containing nucleoside triphosphate hydrolases"/>
    <property type="match status" value="1"/>
</dbReference>
<dbReference type="AlphaFoldDB" id="A0A8T0D665"/>
<accession>A0A8T0D665</accession>
<reference evidence="2 3" key="1">
    <citation type="submission" date="2019-07" db="EMBL/GenBank/DDBJ databases">
        <title>Annotation for the trematode Paragonimus westermani.</title>
        <authorList>
            <person name="Choi Y.-J."/>
        </authorList>
    </citation>
    <scope>NUCLEOTIDE SEQUENCE [LARGE SCALE GENOMIC DNA]</scope>
    <source>
        <strain evidence="2">180907_Pwestermani</strain>
    </source>
</reference>
<evidence type="ECO:0000313" key="2">
    <source>
        <dbReference type="EMBL" id="KAF8562464.1"/>
    </source>
</evidence>
<keyword evidence="1" id="KW-0472">Membrane</keyword>
<sequence length="86" mass="9303">MSTYDCAAFCDTVLLGAASLVKRTVIGIGGASCAGKTLLCKGLQSHFQTCGFPSKLLSMDDYYWVCHSPLTLPFCLLVFLVFFLPV</sequence>
<organism evidence="2 3">
    <name type="scientific">Paragonimus westermani</name>
    <dbReference type="NCBI Taxonomy" id="34504"/>
    <lineage>
        <taxon>Eukaryota</taxon>
        <taxon>Metazoa</taxon>
        <taxon>Spiralia</taxon>
        <taxon>Lophotrochozoa</taxon>
        <taxon>Platyhelminthes</taxon>
        <taxon>Trematoda</taxon>
        <taxon>Digenea</taxon>
        <taxon>Plagiorchiida</taxon>
        <taxon>Troglotremata</taxon>
        <taxon>Troglotrematidae</taxon>
        <taxon>Paragonimus</taxon>
    </lineage>
</organism>
<dbReference type="OrthoDB" id="10041966at2759"/>
<dbReference type="EMBL" id="JTDF01019918">
    <property type="protein sequence ID" value="KAF8562464.1"/>
    <property type="molecule type" value="Genomic_DNA"/>
</dbReference>
<dbReference type="InterPro" id="IPR027417">
    <property type="entry name" value="P-loop_NTPase"/>
</dbReference>
<feature type="transmembrane region" description="Helical" evidence="1">
    <location>
        <begin position="62"/>
        <end position="84"/>
    </location>
</feature>
<proteinExistence type="predicted"/>
<evidence type="ECO:0000256" key="1">
    <source>
        <dbReference type="SAM" id="Phobius"/>
    </source>
</evidence>
<dbReference type="Gene3D" id="3.40.50.300">
    <property type="entry name" value="P-loop containing nucleotide triphosphate hydrolases"/>
    <property type="match status" value="1"/>
</dbReference>
<evidence type="ECO:0000313" key="3">
    <source>
        <dbReference type="Proteomes" id="UP000699462"/>
    </source>
</evidence>
<dbReference type="Proteomes" id="UP000699462">
    <property type="component" value="Unassembled WGS sequence"/>
</dbReference>
<keyword evidence="1" id="KW-1133">Transmembrane helix</keyword>
<gene>
    <name evidence="2" type="ORF">P879_09389</name>
</gene>
<keyword evidence="1" id="KW-0812">Transmembrane</keyword>
<name>A0A8T0D665_9TREM</name>
<comment type="caution">
    <text evidence="2">The sequence shown here is derived from an EMBL/GenBank/DDBJ whole genome shotgun (WGS) entry which is preliminary data.</text>
</comment>
<protein>
    <submittedName>
        <fullName evidence="2">Uncharacterized protein</fullName>
    </submittedName>
</protein>